<organism evidence="8 9">
    <name type="scientific">Candidatus Daviesbacteria bacterium GW2011_GWA2_40_9</name>
    <dbReference type="NCBI Taxonomy" id="1618424"/>
    <lineage>
        <taxon>Bacteria</taxon>
        <taxon>Candidatus Daviesiibacteriota</taxon>
    </lineage>
</organism>
<keyword evidence="3 7" id="KW-0808">Transferase</keyword>
<dbReference type="GO" id="GO:0005524">
    <property type="term" value="F:ATP binding"/>
    <property type="evidence" value="ECO:0007669"/>
    <property type="project" value="UniProtKB-KW"/>
</dbReference>
<dbReference type="Pfam" id="PF00162">
    <property type="entry name" value="PGK"/>
    <property type="match status" value="1"/>
</dbReference>
<dbReference type="Gene3D" id="3.40.50.1260">
    <property type="entry name" value="Phosphoglycerate kinase, N-terminal domain"/>
    <property type="match status" value="2"/>
</dbReference>
<keyword evidence="4" id="KW-0547">Nucleotide-binding</keyword>
<evidence type="ECO:0000256" key="3">
    <source>
        <dbReference type="ARBA" id="ARBA00022679"/>
    </source>
</evidence>
<evidence type="ECO:0000313" key="8">
    <source>
        <dbReference type="EMBL" id="KKR81789.1"/>
    </source>
</evidence>
<reference evidence="8 9" key="1">
    <citation type="journal article" date="2015" name="Nature">
        <title>rRNA introns, odd ribosomes, and small enigmatic genomes across a large radiation of phyla.</title>
        <authorList>
            <person name="Brown C.T."/>
            <person name="Hug L.A."/>
            <person name="Thomas B.C."/>
            <person name="Sharon I."/>
            <person name="Castelle C.J."/>
            <person name="Singh A."/>
            <person name="Wilkins M.J."/>
            <person name="Williams K.H."/>
            <person name="Banfield J.F."/>
        </authorList>
    </citation>
    <scope>NUCLEOTIDE SEQUENCE [LARGE SCALE GENOMIC DNA]</scope>
</reference>
<evidence type="ECO:0000256" key="6">
    <source>
        <dbReference type="ARBA" id="ARBA00022840"/>
    </source>
</evidence>
<dbReference type="PANTHER" id="PTHR11406">
    <property type="entry name" value="PHOSPHOGLYCERATE KINASE"/>
    <property type="match status" value="1"/>
</dbReference>
<comment type="similarity">
    <text evidence="7">Belongs to the phosphoglycerate kinase family.</text>
</comment>
<accession>A0A0G0TY14</accession>
<comment type="catalytic activity">
    <reaction evidence="1 7">
        <text>(2R)-3-phosphoglycerate + ATP = (2R)-3-phospho-glyceroyl phosphate + ADP</text>
        <dbReference type="Rhea" id="RHEA:14801"/>
        <dbReference type="ChEBI" id="CHEBI:30616"/>
        <dbReference type="ChEBI" id="CHEBI:57604"/>
        <dbReference type="ChEBI" id="CHEBI:58272"/>
        <dbReference type="ChEBI" id="CHEBI:456216"/>
        <dbReference type="EC" id="2.7.2.3"/>
    </reaction>
</comment>
<proteinExistence type="inferred from homology"/>
<keyword evidence="5 7" id="KW-0418">Kinase</keyword>
<gene>
    <name evidence="8" type="ORF">UU29_C0023G0001</name>
</gene>
<feature type="non-terminal residue" evidence="8">
    <location>
        <position position="144"/>
    </location>
</feature>
<dbReference type="GO" id="GO:0006096">
    <property type="term" value="P:glycolytic process"/>
    <property type="evidence" value="ECO:0007669"/>
    <property type="project" value="InterPro"/>
</dbReference>
<dbReference type="AlphaFoldDB" id="A0A0G0TY14"/>
<dbReference type="GO" id="GO:0004618">
    <property type="term" value="F:phosphoglycerate kinase activity"/>
    <property type="evidence" value="ECO:0007669"/>
    <property type="project" value="UniProtKB-EC"/>
</dbReference>
<dbReference type="SUPFAM" id="SSF53748">
    <property type="entry name" value="Phosphoglycerate kinase"/>
    <property type="match status" value="1"/>
</dbReference>
<dbReference type="InterPro" id="IPR015824">
    <property type="entry name" value="Phosphoglycerate_kinase_N"/>
</dbReference>
<dbReference type="InterPro" id="IPR036043">
    <property type="entry name" value="Phosphoglycerate_kinase_sf"/>
</dbReference>
<dbReference type="EMBL" id="LCAB01000023">
    <property type="protein sequence ID" value="KKR81789.1"/>
    <property type="molecule type" value="Genomic_DNA"/>
</dbReference>
<name>A0A0G0TY14_9BACT</name>
<evidence type="ECO:0000256" key="7">
    <source>
        <dbReference type="RuleBase" id="RU000532"/>
    </source>
</evidence>
<keyword evidence="6" id="KW-0067">ATP-binding</keyword>
<dbReference type="PANTHER" id="PTHR11406:SF23">
    <property type="entry name" value="PHOSPHOGLYCERATE KINASE 1, CHLOROPLASTIC-RELATED"/>
    <property type="match status" value="1"/>
</dbReference>
<comment type="caution">
    <text evidence="8">The sequence shown here is derived from an EMBL/GenBank/DDBJ whole genome shotgun (WGS) entry which is preliminary data.</text>
</comment>
<dbReference type="PRINTS" id="PR00477">
    <property type="entry name" value="PHGLYCKINASE"/>
</dbReference>
<evidence type="ECO:0000256" key="1">
    <source>
        <dbReference type="ARBA" id="ARBA00000642"/>
    </source>
</evidence>
<sequence length="144" mass="16380">MQVVTAELIKDKKVLLRLDLDVPIKEVGEDGLEVAEDFRLLEGMETLKLCLDQAQTTIIMGHIGRPEGKEVEELSVEPIYDWLQQYLDCEDLGQRKLRLLENLRFESGEEACDLAYAKELASVGDFLDSYTPKAELSQTRSVYI</sequence>
<dbReference type="InterPro" id="IPR001576">
    <property type="entry name" value="Phosphoglycerate_kinase"/>
</dbReference>
<protein>
    <recommendedName>
        <fullName evidence="2 7">Phosphoglycerate kinase</fullName>
        <ecNumber evidence="2 7">2.7.2.3</ecNumber>
    </recommendedName>
</protein>
<evidence type="ECO:0000256" key="5">
    <source>
        <dbReference type="ARBA" id="ARBA00022777"/>
    </source>
</evidence>
<dbReference type="GO" id="GO:0005829">
    <property type="term" value="C:cytosol"/>
    <property type="evidence" value="ECO:0007669"/>
    <property type="project" value="TreeGrafter"/>
</dbReference>
<evidence type="ECO:0000256" key="4">
    <source>
        <dbReference type="ARBA" id="ARBA00022741"/>
    </source>
</evidence>
<dbReference type="Proteomes" id="UP000034601">
    <property type="component" value="Unassembled WGS sequence"/>
</dbReference>
<dbReference type="EC" id="2.7.2.3" evidence="2 7"/>
<evidence type="ECO:0000256" key="2">
    <source>
        <dbReference type="ARBA" id="ARBA00013061"/>
    </source>
</evidence>
<dbReference type="GO" id="GO:0043531">
    <property type="term" value="F:ADP binding"/>
    <property type="evidence" value="ECO:0007669"/>
    <property type="project" value="TreeGrafter"/>
</dbReference>
<dbReference type="GO" id="GO:0006094">
    <property type="term" value="P:gluconeogenesis"/>
    <property type="evidence" value="ECO:0007669"/>
    <property type="project" value="TreeGrafter"/>
</dbReference>
<evidence type="ECO:0000313" key="9">
    <source>
        <dbReference type="Proteomes" id="UP000034601"/>
    </source>
</evidence>